<dbReference type="RefSeq" id="WP_309308996.1">
    <property type="nucleotide sequence ID" value="NZ_CP133594.1"/>
</dbReference>
<dbReference type="GeneID" id="84229154"/>
<gene>
    <name evidence="1" type="ORF">RE476_03395</name>
</gene>
<dbReference type="KEGG" id="mmav:RE476_03395"/>
<proteinExistence type="predicted"/>
<sequence length="54" mass="6428">MDLATKLRYKVINLNHFRRCMMSRMQYQLSSYWKKEANIPAFDMKPAKASSLTI</sequence>
<organism evidence="1 2">
    <name type="scientific">Methanolobus mangrovi</name>
    <dbReference type="NCBI Taxonomy" id="3072977"/>
    <lineage>
        <taxon>Archaea</taxon>
        <taxon>Methanobacteriati</taxon>
        <taxon>Methanobacteriota</taxon>
        <taxon>Stenosarchaea group</taxon>
        <taxon>Methanomicrobia</taxon>
        <taxon>Methanosarcinales</taxon>
        <taxon>Methanosarcinaceae</taxon>
        <taxon>Methanolobus</taxon>
    </lineage>
</organism>
<accession>A0AA51UIR6</accession>
<reference evidence="1" key="1">
    <citation type="submission" date="2023-08" db="EMBL/GenBank/DDBJ databases">
        <title>Methanolobus mangrovi sp. nov. and Methanolobus sediminis sp. nov, two novel methylotrophic methanogens isolated from mangrove sediments in China.</title>
        <authorList>
            <person name="Zhou J."/>
        </authorList>
    </citation>
    <scope>NUCLEOTIDE SEQUENCE</scope>
    <source>
        <strain evidence="1">FTZ2</strain>
    </source>
</reference>
<dbReference type="AlphaFoldDB" id="A0AA51UIR6"/>
<keyword evidence="2" id="KW-1185">Reference proteome</keyword>
<evidence type="ECO:0000313" key="2">
    <source>
        <dbReference type="Proteomes" id="UP001183006"/>
    </source>
</evidence>
<evidence type="ECO:0000313" key="1">
    <source>
        <dbReference type="EMBL" id="WMW22882.1"/>
    </source>
</evidence>
<protein>
    <submittedName>
        <fullName evidence="1">Uncharacterized protein</fullName>
    </submittedName>
</protein>
<dbReference type="Proteomes" id="UP001183006">
    <property type="component" value="Chromosome"/>
</dbReference>
<dbReference type="EMBL" id="CP133594">
    <property type="protein sequence ID" value="WMW22882.1"/>
    <property type="molecule type" value="Genomic_DNA"/>
</dbReference>
<name>A0AA51UIR6_9EURY</name>